<sequence>MSFPAYSDEEEESPTHPDFIHETRQSPSLRTELLSPTSPTQLQREIDRVQHGQRGPSERFRRQREQAYANISSRQLLTLLIEKEYESTKMRKALHRAFDRFEAEASRTAEAERLTHETLNQFRAMTESKVKAERALAKTNEELRLWKFQFDHAQRQIQRAQEVVKLLERQRDDAEQAATQARTTARQLNAQRLVSEALEEGRKLGFKAGFRKAQQEMAYTRSINPEEAYLDTEDDDNYTAGQHEDFRYNLEADSSPSQPARDIDASPTPAPRPPNIIDVPPSPPRPPPAAPPSMPVPSHAEAMPVPSPAVAMPGPTRTVAPRPFETEHVRRPAPSIPPSPQLSLYPISIPPPSTFGHAEPEPQHRPDRPRSAHDAPPRRPPSRESQYQLPPPVSRMPDNYIPSASAEGEIPLPPPFQLSQPVLPAAPPSDAARPQSWYNRAQPEEPAQRQSWYQSKRARSNAGSVAGRSNAGSATGRSAWHARQGSLDSRLSASGVKSQKLTADYGPDLKESPRSPRGTYAYASGARGWDDSAAQGSQRARSVHAPAESLVPPPPPPKDKKQAIADELRYSDPDLPGAWRRDAALNAEMGSSQSRPPRNLRQPIQLTFPAPLSPPDPSVPLGHMRARSMSGSTGKSGWSQPNIAELVGRPSLRRVKEKRPISPSEVGSPLSNPLSVEHPSSSYMPLRMEAAPTEQYLSPNYQARPLPTAAPNGLPAGFVPQSTTEQPAAPVTYKGKSISSPIAPAAFLADSGVSNDSRPRPSSGLDNYRGSAYGGSSTGLNRPRLTSVDVAARAEDALPTRPLSAISNASRKSGWTNTEYVAGPTLTADHALTRQASNASLASMRSAGTNYARYDASTYVDPAYFASTSAGAVPIPAPSPRSRKGSAVSRSSVHSGLEYIGPRFP</sequence>
<protein>
    <submittedName>
        <fullName evidence="3">Uncharacterized protein</fullName>
    </submittedName>
</protein>
<feature type="compositionally biased region" description="Polar residues" evidence="2">
    <location>
        <begin position="25"/>
        <end position="43"/>
    </location>
</feature>
<feature type="region of interest" description="Disordered" evidence="2">
    <location>
        <begin position="749"/>
        <end position="784"/>
    </location>
</feature>
<gene>
    <name evidence="3" type="ORF">B0H15DRAFT_864513</name>
</gene>
<organism evidence="3 4">
    <name type="scientific">Mycena belliarum</name>
    <dbReference type="NCBI Taxonomy" id="1033014"/>
    <lineage>
        <taxon>Eukaryota</taxon>
        <taxon>Fungi</taxon>
        <taxon>Dikarya</taxon>
        <taxon>Basidiomycota</taxon>
        <taxon>Agaricomycotina</taxon>
        <taxon>Agaricomycetes</taxon>
        <taxon>Agaricomycetidae</taxon>
        <taxon>Agaricales</taxon>
        <taxon>Marasmiineae</taxon>
        <taxon>Mycenaceae</taxon>
        <taxon>Mycena</taxon>
    </lineage>
</organism>
<feature type="compositionally biased region" description="Basic and acidic residues" evidence="2">
    <location>
        <begin position="358"/>
        <end position="377"/>
    </location>
</feature>
<feature type="region of interest" description="Disordered" evidence="2">
    <location>
        <begin position="1"/>
        <end position="62"/>
    </location>
</feature>
<feature type="compositionally biased region" description="Basic and acidic residues" evidence="2">
    <location>
        <begin position="13"/>
        <end position="24"/>
    </location>
</feature>
<name>A0AAD6XMX3_9AGAR</name>
<evidence type="ECO:0000256" key="2">
    <source>
        <dbReference type="SAM" id="MobiDB-lite"/>
    </source>
</evidence>
<dbReference type="EMBL" id="JARJCN010000084">
    <property type="protein sequence ID" value="KAJ7076200.1"/>
    <property type="molecule type" value="Genomic_DNA"/>
</dbReference>
<feature type="compositionally biased region" description="Basic and acidic residues" evidence="2">
    <location>
        <begin position="44"/>
        <end position="62"/>
    </location>
</feature>
<dbReference type="AlphaFoldDB" id="A0AAD6XMX3"/>
<feature type="compositionally biased region" description="Polar residues" evidence="2">
    <location>
        <begin position="629"/>
        <end position="642"/>
    </location>
</feature>
<reference evidence="3" key="1">
    <citation type="submission" date="2023-03" db="EMBL/GenBank/DDBJ databases">
        <title>Massive genome expansion in bonnet fungi (Mycena s.s.) driven by repeated elements and novel gene families across ecological guilds.</title>
        <authorList>
            <consortium name="Lawrence Berkeley National Laboratory"/>
            <person name="Harder C.B."/>
            <person name="Miyauchi S."/>
            <person name="Viragh M."/>
            <person name="Kuo A."/>
            <person name="Thoen E."/>
            <person name="Andreopoulos B."/>
            <person name="Lu D."/>
            <person name="Skrede I."/>
            <person name="Drula E."/>
            <person name="Henrissat B."/>
            <person name="Morin E."/>
            <person name="Kohler A."/>
            <person name="Barry K."/>
            <person name="LaButti K."/>
            <person name="Morin E."/>
            <person name="Salamov A."/>
            <person name="Lipzen A."/>
            <person name="Mereny Z."/>
            <person name="Hegedus B."/>
            <person name="Baldrian P."/>
            <person name="Stursova M."/>
            <person name="Weitz H."/>
            <person name="Taylor A."/>
            <person name="Grigoriev I.V."/>
            <person name="Nagy L.G."/>
            <person name="Martin F."/>
            <person name="Kauserud H."/>
        </authorList>
    </citation>
    <scope>NUCLEOTIDE SEQUENCE</scope>
    <source>
        <strain evidence="3">CBHHK173m</strain>
    </source>
</reference>
<feature type="compositionally biased region" description="Basic and acidic residues" evidence="2">
    <location>
        <begin position="557"/>
        <end position="572"/>
    </location>
</feature>
<accession>A0AAD6XMX3</accession>
<proteinExistence type="predicted"/>
<comment type="caution">
    <text evidence="3">The sequence shown here is derived from an EMBL/GenBank/DDBJ whole genome shotgun (WGS) entry which is preliminary data.</text>
</comment>
<feature type="region of interest" description="Disordered" evidence="2">
    <location>
        <begin position="871"/>
        <end position="905"/>
    </location>
</feature>
<dbReference type="Proteomes" id="UP001222325">
    <property type="component" value="Unassembled WGS sequence"/>
</dbReference>
<keyword evidence="1" id="KW-0175">Coiled coil</keyword>
<feature type="compositionally biased region" description="Polar residues" evidence="2">
    <location>
        <begin position="669"/>
        <end position="680"/>
    </location>
</feature>
<keyword evidence="4" id="KW-1185">Reference proteome</keyword>
<feature type="compositionally biased region" description="Low complexity" evidence="2">
    <location>
        <begin position="296"/>
        <end position="313"/>
    </location>
</feature>
<feature type="region of interest" description="Disordered" evidence="2">
    <location>
        <begin position="251"/>
        <end position="680"/>
    </location>
</feature>
<feature type="compositionally biased region" description="Polar residues" evidence="2">
    <location>
        <begin position="486"/>
        <end position="501"/>
    </location>
</feature>
<evidence type="ECO:0000256" key="1">
    <source>
        <dbReference type="SAM" id="Coils"/>
    </source>
</evidence>
<feature type="compositionally biased region" description="Pro residues" evidence="2">
    <location>
        <begin position="268"/>
        <end position="295"/>
    </location>
</feature>
<feature type="coiled-coil region" evidence="1">
    <location>
        <begin position="150"/>
        <end position="191"/>
    </location>
</feature>
<evidence type="ECO:0000313" key="4">
    <source>
        <dbReference type="Proteomes" id="UP001222325"/>
    </source>
</evidence>
<evidence type="ECO:0000313" key="3">
    <source>
        <dbReference type="EMBL" id="KAJ7076200.1"/>
    </source>
</evidence>
<feature type="region of interest" description="Disordered" evidence="2">
    <location>
        <begin position="701"/>
        <end position="728"/>
    </location>
</feature>